<dbReference type="GO" id="GO:0030313">
    <property type="term" value="C:cell envelope"/>
    <property type="evidence" value="ECO:0007669"/>
    <property type="project" value="UniProtKB-SubCell"/>
</dbReference>
<feature type="domain" description="4Fe-4S ferredoxin-type" evidence="9">
    <location>
        <begin position="108"/>
        <end position="139"/>
    </location>
</feature>
<dbReference type="GO" id="GO:0046872">
    <property type="term" value="F:metal ion binding"/>
    <property type="evidence" value="ECO:0007669"/>
    <property type="project" value="UniProtKB-KW"/>
</dbReference>
<keyword evidence="6" id="KW-0408">Iron</keyword>
<dbReference type="InterPro" id="IPR017896">
    <property type="entry name" value="4Fe4S_Fe-S-bd"/>
</dbReference>
<dbReference type="AlphaFoldDB" id="A0A4R1NE95"/>
<evidence type="ECO:0000313" key="10">
    <source>
        <dbReference type="EMBL" id="TCL02956.1"/>
    </source>
</evidence>
<dbReference type="PROSITE" id="PS00198">
    <property type="entry name" value="4FE4S_FER_1"/>
    <property type="match status" value="1"/>
</dbReference>
<dbReference type="CDD" id="cd10561">
    <property type="entry name" value="HybA_like"/>
    <property type="match status" value="1"/>
</dbReference>
<dbReference type="Pfam" id="PF13247">
    <property type="entry name" value="Fer4_11"/>
    <property type="match status" value="1"/>
</dbReference>
<reference evidence="10 11" key="1">
    <citation type="submission" date="2019-02" db="EMBL/GenBank/DDBJ databases">
        <title>Investigation of anaerobic lignin degradation for improved lignocellulosic biofuels.</title>
        <authorList>
            <person name="Deangelis K."/>
        </authorList>
    </citation>
    <scope>NUCLEOTIDE SEQUENCE [LARGE SCALE GENOMIC DNA]</scope>
    <source>
        <strain evidence="10 11">159R</strain>
    </source>
</reference>
<evidence type="ECO:0000256" key="8">
    <source>
        <dbReference type="SAM" id="SignalP"/>
    </source>
</evidence>
<evidence type="ECO:0000256" key="7">
    <source>
        <dbReference type="ARBA" id="ARBA00023014"/>
    </source>
</evidence>
<dbReference type="OrthoDB" id="9779457at2"/>
<proteinExistence type="predicted"/>
<keyword evidence="3" id="KW-0004">4Fe-4S</keyword>
<dbReference type="SUPFAM" id="SSF54862">
    <property type="entry name" value="4Fe-4S ferredoxins"/>
    <property type="match status" value="1"/>
</dbReference>
<accession>A0A4R1NE95</accession>
<dbReference type="Proteomes" id="UP000294555">
    <property type="component" value="Unassembled WGS sequence"/>
</dbReference>
<evidence type="ECO:0000256" key="3">
    <source>
        <dbReference type="ARBA" id="ARBA00022485"/>
    </source>
</evidence>
<dbReference type="RefSeq" id="WP_132921862.1">
    <property type="nucleotide sequence ID" value="NZ_SJOI01000001.1"/>
</dbReference>
<keyword evidence="5" id="KW-0677">Repeat</keyword>
<organism evidence="10 11">
    <name type="scientific">Sodalis ligni</name>
    <dbReference type="NCBI Taxonomy" id="2697027"/>
    <lineage>
        <taxon>Bacteria</taxon>
        <taxon>Pseudomonadati</taxon>
        <taxon>Pseudomonadota</taxon>
        <taxon>Gammaproteobacteria</taxon>
        <taxon>Enterobacterales</taxon>
        <taxon>Bruguierivoracaceae</taxon>
        <taxon>Sodalis</taxon>
    </lineage>
</organism>
<dbReference type="PANTHER" id="PTHR43545:SF1">
    <property type="entry name" value="HYDROGENASE-2 OPERON PROTEIN HYBA"/>
    <property type="match status" value="1"/>
</dbReference>
<evidence type="ECO:0000313" key="11">
    <source>
        <dbReference type="Proteomes" id="UP000294555"/>
    </source>
</evidence>
<comment type="cofactor">
    <cofactor evidence="1">
        <name>[4Fe-4S] cluster</name>
        <dbReference type="ChEBI" id="CHEBI:49883"/>
    </cofactor>
</comment>
<evidence type="ECO:0000256" key="5">
    <source>
        <dbReference type="ARBA" id="ARBA00022737"/>
    </source>
</evidence>
<keyword evidence="7" id="KW-0411">Iron-sulfur</keyword>
<evidence type="ECO:0000256" key="4">
    <source>
        <dbReference type="ARBA" id="ARBA00022723"/>
    </source>
</evidence>
<dbReference type="InterPro" id="IPR017900">
    <property type="entry name" value="4Fe4S_Fe_S_CS"/>
</dbReference>
<feature type="chain" id="PRO_5020968593" evidence="8">
    <location>
        <begin position="24"/>
        <end position="335"/>
    </location>
</feature>
<protein>
    <submittedName>
        <fullName evidence="10">[NiFe]-hydrogenase II apoprotein ferredoxin-type subunit</fullName>
    </submittedName>
</protein>
<evidence type="ECO:0000256" key="6">
    <source>
        <dbReference type="ARBA" id="ARBA00023004"/>
    </source>
</evidence>
<feature type="domain" description="4Fe-4S ferredoxin-type" evidence="9">
    <location>
        <begin position="37"/>
        <end position="67"/>
    </location>
</feature>
<sequence length="335" mass="36363">MNRRHFFKLASGGVLMAAIPATGQGAAQNKAPIPGALGMLYDSTLCIGCQACVSKCQQVNHSDGRPHGGPYAGGEANWSNNDKLSPYTNNIIQVWSSGSGQHKDQTENGYAYIKKQCMHCVDPNCVSVCPVTALKKHPVTGVVHYDPSVCIGCRYCMVACPFDVPKYDYDSPVGKIHKCQLCNQPGLGRLDRGELPGCVEVCPTGAVIFGTRQDLLAEAKRRLGMKAGDTYRYPRQRLSDNDTYERQAARYNPHIYGETEGGGTQVLVLAGVPFAGLDLPPLAPLSTGERSEHLQHTLYQGMVIPLALLAGITTLVHRNMKKDPPDKENDHQNDA</sequence>
<dbReference type="InterPro" id="IPR051555">
    <property type="entry name" value="FDH_Electron_Transfer_Unit"/>
</dbReference>
<dbReference type="GO" id="GO:0051539">
    <property type="term" value="F:4 iron, 4 sulfur cluster binding"/>
    <property type="evidence" value="ECO:0007669"/>
    <property type="project" value="UniProtKB-KW"/>
</dbReference>
<comment type="subcellular location">
    <subcellularLocation>
        <location evidence="2">Cell envelope</location>
    </subcellularLocation>
</comment>
<name>A0A4R1NE95_9GAMM</name>
<gene>
    <name evidence="10" type="ORF">EZJ58_0996</name>
</gene>
<evidence type="ECO:0000259" key="9">
    <source>
        <dbReference type="PROSITE" id="PS51379"/>
    </source>
</evidence>
<keyword evidence="8" id="KW-0732">Signal</keyword>
<dbReference type="PROSITE" id="PS51379">
    <property type="entry name" value="4FE4S_FER_2"/>
    <property type="match status" value="3"/>
</dbReference>
<dbReference type="PANTHER" id="PTHR43545">
    <property type="entry name" value="FORMATE DEHYDROGENASE, NITRATE-INDUCIBLE, IRON-SULFUR SUBUNIT"/>
    <property type="match status" value="1"/>
</dbReference>
<comment type="caution">
    <text evidence="10">The sequence shown here is derived from an EMBL/GenBank/DDBJ whole genome shotgun (WGS) entry which is preliminary data.</text>
</comment>
<feature type="signal peptide" evidence="8">
    <location>
        <begin position="1"/>
        <end position="23"/>
    </location>
</feature>
<evidence type="ECO:0000256" key="1">
    <source>
        <dbReference type="ARBA" id="ARBA00001966"/>
    </source>
</evidence>
<dbReference type="Gene3D" id="3.30.70.20">
    <property type="match status" value="2"/>
</dbReference>
<evidence type="ECO:0000256" key="2">
    <source>
        <dbReference type="ARBA" id="ARBA00004196"/>
    </source>
</evidence>
<keyword evidence="11" id="KW-1185">Reference proteome</keyword>
<keyword evidence="4" id="KW-0479">Metal-binding</keyword>
<dbReference type="EMBL" id="SJOI01000001">
    <property type="protein sequence ID" value="TCL02956.1"/>
    <property type="molecule type" value="Genomic_DNA"/>
</dbReference>
<feature type="domain" description="4Fe-4S ferredoxin-type" evidence="9">
    <location>
        <begin position="141"/>
        <end position="170"/>
    </location>
</feature>
<dbReference type="NCBIfam" id="NF008134">
    <property type="entry name" value="PRK10882.1"/>
    <property type="match status" value="1"/>
</dbReference>